<name>A0A9K3LXQ8_9STRA</name>
<proteinExistence type="predicted"/>
<feature type="compositionally biased region" description="Low complexity" evidence="1">
    <location>
        <begin position="41"/>
        <end position="66"/>
    </location>
</feature>
<accession>A0A9K3LXQ8</accession>
<protein>
    <submittedName>
        <fullName evidence="2">Uncharacterized protein</fullName>
    </submittedName>
</protein>
<dbReference type="OrthoDB" id="55544at2759"/>
<dbReference type="Proteomes" id="UP000693970">
    <property type="component" value="Unassembled WGS sequence"/>
</dbReference>
<sequence>MGKGKLPLRPWRDCNTQTNETIHLPFDPQDIKLRKRATMEQQQKQQQQQQKVSNPSHSSSSSSTTTENKKRAGQRLPPSCLRSSNRPKQLKAAYPTKAKEGRNVHFKEIATVLWIECIDDMSDEELDASYYTPKEYFAIRERERILFRQLSNLGTIRSLSDDVLGLESRIQRCHRKGRSRDSIYAVILEQEMNRNLHTGVCSDSALSLVYRPYAIDASRMAQDRAVENSLQVELASDSPNHIQSYRNGSFCGSINDVVITDDKLQGTYQDLKHAMEVKEEKDIYSDVMKYAIACIPPSPVSLRFGHGMLLDMDLPEDEEPWSSKKLLLDNPKRDGDAYYHEEQDDEEMKVELPPLQEMNRPAFPPYATLCGIEYYSHPLNQRHVQQEVHYAQWLAQQESLQASAFHVPRPRRNEATPVPPPERSWDPSLCDFVPMLTNQMVTWDVIE</sequence>
<dbReference type="AlphaFoldDB" id="A0A9K3LXQ8"/>
<gene>
    <name evidence="2" type="ORF">IV203_019014</name>
</gene>
<evidence type="ECO:0000256" key="1">
    <source>
        <dbReference type="SAM" id="MobiDB-lite"/>
    </source>
</evidence>
<reference evidence="2" key="1">
    <citation type="journal article" date="2021" name="Sci. Rep.">
        <title>Diploid genomic architecture of Nitzschia inconspicua, an elite biomass production diatom.</title>
        <authorList>
            <person name="Oliver A."/>
            <person name="Podell S."/>
            <person name="Pinowska A."/>
            <person name="Traller J.C."/>
            <person name="Smith S.R."/>
            <person name="McClure R."/>
            <person name="Beliaev A."/>
            <person name="Bohutskyi P."/>
            <person name="Hill E.A."/>
            <person name="Rabines A."/>
            <person name="Zheng H."/>
            <person name="Allen L.Z."/>
            <person name="Kuo A."/>
            <person name="Grigoriev I.V."/>
            <person name="Allen A.E."/>
            <person name="Hazlebeck D."/>
            <person name="Allen E.E."/>
        </authorList>
    </citation>
    <scope>NUCLEOTIDE SEQUENCE</scope>
    <source>
        <strain evidence="2">Hildebrandi</strain>
    </source>
</reference>
<comment type="caution">
    <text evidence="2">The sequence shown here is derived from an EMBL/GenBank/DDBJ whole genome shotgun (WGS) entry which is preliminary data.</text>
</comment>
<dbReference type="EMBL" id="JAGRRH010000004">
    <property type="protein sequence ID" value="KAG7370444.1"/>
    <property type="molecule type" value="Genomic_DNA"/>
</dbReference>
<feature type="region of interest" description="Disordered" evidence="1">
    <location>
        <begin position="1"/>
        <end position="96"/>
    </location>
</feature>
<evidence type="ECO:0000313" key="3">
    <source>
        <dbReference type="Proteomes" id="UP000693970"/>
    </source>
</evidence>
<evidence type="ECO:0000313" key="2">
    <source>
        <dbReference type="EMBL" id="KAG7370444.1"/>
    </source>
</evidence>
<reference evidence="2" key="2">
    <citation type="submission" date="2021-04" db="EMBL/GenBank/DDBJ databases">
        <authorList>
            <person name="Podell S."/>
        </authorList>
    </citation>
    <scope>NUCLEOTIDE SEQUENCE</scope>
    <source>
        <strain evidence="2">Hildebrandi</strain>
    </source>
</reference>
<organism evidence="2 3">
    <name type="scientific">Nitzschia inconspicua</name>
    <dbReference type="NCBI Taxonomy" id="303405"/>
    <lineage>
        <taxon>Eukaryota</taxon>
        <taxon>Sar</taxon>
        <taxon>Stramenopiles</taxon>
        <taxon>Ochrophyta</taxon>
        <taxon>Bacillariophyta</taxon>
        <taxon>Bacillariophyceae</taxon>
        <taxon>Bacillariophycidae</taxon>
        <taxon>Bacillariales</taxon>
        <taxon>Bacillariaceae</taxon>
        <taxon>Nitzschia</taxon>
    </lineage>
</organism>
<keyword evidence="3" id="KW-1185">Reference proteome</keyword>